<keyword evidence="1" id="KW-0812">Transmembrane</keyword>
<evidence type="ECO:0000313" key="3">
    <source>
        <dbReference type="EMBL" id="AGZ38858.1"/>
    </source>
</evidence>
<keyword evidence="1" id="KW-0472">Membrane</keyword>
<evidence type="ECO:0000259" key="2">
    <source>
        <dbReference type="Pfam" id="PF14016"/>
    </source>
</evidence>
<dbReference type="OrthoDB" id="3393280at2"/>
<proteinExistence type="predicted"/>
<dbReference type="PATRIC" id="fig|1246995.3.peg.571"/>
<dbReference type="HOGENOM" id="CLU_798387_0_0_11"/>
<sequence>MDLETDLRTALGDSRHELVPPPHATETIVRNVCRRRRRRTVTWAAAGLIVVAVGVPVALRVSPSDSTVVTADGTVGWVAEPLAQAPQLARRSPRPAAPACDPAKLNPTIGYEDVLAADGTMLRSVVVTNRTDRRCTLSGIPTVKGTLTSTGARTTVVAYPVADEPGELRQYPATIDPGEAARVDVTKGSAGCDATELTDVVLEFGARSFPASPKSDEVMCAPRAGSWYVRPPLLNAPVMAKISAPAQVRRGETFDYTVELTNGYNRTFSYGGCPAYRQEFAGSKGWFRLNCGPRKIGPHSSVTYAMRATVPKDAEKGGRLTWMAAMPDGEVVIANLDTGGVPVEIVK</sequence>
<reference evidence="3 4" key="1">
    <citation type="journal article" date="2014" name="J. Biotechnol.">
        <title>Complete genome sequence of the actinobacterium Actinoplanes friuliensis HAG 010964, producer of the lipopeptide antibiotic friulimycin.</title>
        <authorList>
            <person name="Ruckert C."/>
            <person name="Szczepanowski R."/>
            <person name="Albersmeier A."/>
            <person name="Goesmann A."/>
            <person name="Fischer N."/>
            <person name="Steinkamper A."/>
            <person name="Puhler A."/>
            <person name="Biener R."/>
            <person name="Schwartz D."/>
            <person name="Kalinowski J."/>
        </authorList>
    </citation>
    <scope>NUCLEOTIDE SEQUENCE [LARGE SCALE GENOMIC DNA]</scope>
    <source>
        <strain evidence="3 4">DSM 7358</strain>
    </source>
</reference>
<keyword evidence="1" id="KW-1133">Transmembrane helix</keyword>
<dbReference type="EMBL" id="CP006272">
    <property type="protein sequence ID" value="AGZ38858.1"/>
    <property type="molecule type" value="Genomic_DNA"/>
</dbReference>
<dbReference type="RefSeq" id="WP_023357801.1">
    <property type="nucleotide sequence ID" value="NC_022657.1"/>
</dbReference>
<dbReference type="AlphaFoldDB" id="U5VPG2"/>
<dbReference type="Proteomes" id="UP000017746">
    <property type="component" value="Chromosome"/>
</dbReference>
<dbReference type="STRING" id="1246995.AFR_02845"/>
<evidence type="ECO:0000256" key="1">
    <source>
        <dbReference type="SAM" id="Phobius"/>
    </source>
</evidence>
<protein>
    <recommendedName>
        <fullName evidence="2">DUF4232 domain-containing protein</fullName>
    </recommendedName>
</protein>
<keyword evidence="4" id="KW-1185">Reference proteome</keyword>
<dbReference type="InterPro" id="IPR025326">
    <property type="entry name" value="DUF4232"/>
</dbReference>
<feature type="transmembrane region" description="Helical" evidence="1">
    <location>
        <begin position="40"/>
        <end position="59"/>
    </location>
</feature>
<feature type="domain" description="DUF4232" evidence="2">
    <location>
        <begin position="100"/>
        <end position="195"/>
    </location>
</feature>
<accession>U5VPG2</accession>
<dbReference type="KEGG" id="afs:AFR_02845"/>
<name>U5VPG2_9ACTN</name>
<dbReference type="Pfam" id="PF14016">
    <property type="entry name" value="DUF4232"/>
    <property type="match status" value="1"/>
</dbReference>
<evidence type="ECO:0000313" key="4">
    <source>
        <dbReference type="Proteomes" id="UP000017746"/>
    </source>
</evidence>
<organism evidence="3 4">
    <name type="scientific">Actinoplanes friuliensis DSM 7358</name>
    <dbReference type="NCBI Taxonomy" id="1246995"/>
    <lineage>
        <taxon>Bacteria</taxon>
        <taxon>Bacillati</taxon>
        <taxon>Actinomycetota</taxon>
        <taxon>Actinomycetes</taxon>
        <taxon>Micromonosporales</taxon>
        <taxon>Micromonosporaceae</taxon>
        <taxon>Actinoplanes</taxon>
    </lineage>
</organism>
<gene>
    <name evidence="3" type="ORF">AFR_02845</name>
</gene>